<accession>A0A9P9IX07</accession>
<sequence length="921" mass="103303">MEAIGAGANVLAFVVLGLKSARFVHDTLSAVHDGPQIVKQVARDILQLHYILERLSNSRAAANDAPLVSHAQQCVRDLGVLADTLQKLQPTRNEKTTGRLWKRFKTVLNEKQLAGISSQVIQHTTFLNVRIDILSSDAIFDIRDANKQFLQTTRAHNALIDERVDSLTHRFDKIEDAVTRATTDKESVEQRAEPLQKEQVATQPISVTDIAAMQTMLQEIRQHIIAAPNTPVLDTGLDKDGPQNRQNDAHEASHVEQQMLDSLDRLCGFVDEKQTAIDAYTDDDELAESIIEDLQQLVRTIKRHEAPVERIENGSYDDEELSAVSFQSGLRRFGRGFGNGKLSVNEGGNERPHYTPDTRIQQTRTFDSTDIGVGKLSLLFQKRKRSTPDSVEDDGTSQKRSRIDYKMSLTFLPNGSGNRHMLVASTFQHQTFGEGVFSLSTLMVNRVLPVGSLVFEVVKKGNLQKLQQMFRDGEASPRDHDEHGASLLHYSSRQPDVCKFLITCGLEVDHVAIVVAVDRCSTFNKPTCPLQVEVNDFDETDEELVTINQCRRLLLEAGADPTLNLAGGELHSFYEEAVFNGSTESIRMALNPEFVGHYGFIASPGMYYGRSPFLSCCEGMGNGIRSDSIQTFLAFGSNIHDRDNGGLTCLHIALENLRQSHAGLQDFYAIKCLIQSGANPRAVDNFGRSVSDVAYSYGGITKVCGSYRGDLWDAVLQSCGFDISQFRSRAHQRKARYTKRYRKVHFEALWEQREAECPYWDGMPWPPLEPGETEVEDDETSEEDDETSEEDDETSEEDDETSEEDDETNEDDATDEDEGTDSEVGESSVGHSKLESNGDSDNLWLFHQCKERYHCQQIAGEGDSEESGFESDGYEIPEKTPNWNEWSNEEEYARDYTGVEGETRYAMQQVPELDLDNPWTN</sequence>
<gene>
    <name evidence="3" type="ORF">EDB81DRAFT_805083</name>
</gene>
<dbReference type="SMART" id="SM00248">
    <property type="entry name" value="ANK"/>
    <property type="match status" value="3"/>
</dbReference>
<dbReference type="EMBL" id="JAGMUV010000015">
    <property type="protein sequence ID" value="KAH7133759.1"/>
    <property type="molecule type" value="Genomic_DNA"/>
</dbReference>
<feature type="region of interest" description="Disordered" evidence="1">
    <location>
        <begin position="759"/>
        <end position="840"/>
    </location>
</feature>
<evidence type="ECO:0000256" key="1">
    <source>
        <dbReference type="SAM" id="MobiDB-lite"/>
    </source>
</evidence>
<feature type="region of interest" description="Disordered" evidence="1">
    <location>
        <begin position="340"/>
        <end position="360"/>
    </location>
</feature>
<dbReference type="InterPro" id="IPR002110">
    <property type="entry name" value="Ankyrin_rpt"/>
</dbReference>
<feature type="domain" description="Azaphilone pigments biosynthesis cluster protein L N-terminal" evidence="2">
    <location>
        <begin position="1"/>
        <end position="200"/>
    </location>
</feature>
<proteinExistence type="predicted"/>
<dbReference type="InterPro" id="IPR031348">
    <property type="entry name" value="PigL_N"/>
</dbReference>
<evidence type="ECO:0000313" key="4">
    <source>
        <dbReference type="Proteomes" id="UP000738349"/>
    </source>
</evidence>
<dbReference type="AlphaFoldDB" id="A0A9P9IX07"/>
<protein>
    <recommendedName>
        <fullName evidence="2">Azaphilone pigments biosynthesis cluster protein L N-terminal domain-containing protein</fullName>
    </recommendedName>
</protein>
<feature type="compositionally biased region" description="Acidic residues" evidence="1">
    <location>
        <begin position="771"/>
        <end position="824"/>
    </location>
</feature>
<dbReference type="Proteomes" id="UP000738349">
    <property type="component" value="Unassembled WGS sequence"/>
</dbReference>
<dbReference type="Pfam" id="PF17111">
    <property type="entry name" value="PigL_N"/>
    <property type="match status" value="1"/>
</dbReference>
<comment type="caution">
    <text evidence="3">The sequence shown here is derived from an EMBL/GenBank/DDBJ whole genome shotgun (WGS) entry which is preliminary data.</text>
</comment>
<dbReference type="Gene3D" id="1.25.40.20">
    <property type="entry name" value="Ankyrin repeat-containing domain"/>
    <property type="match status" value="2"/>
</dbReference>
<organism evidence="3 4">
    <name type="scientific">Dactylonectria macrodidyma</name>
    <dbReference type="NCBI Taxonomy" id="307937"/>
    <lineage>
        <taxon>Eukaryota</taxon>
        <taxon>Fungi</taxon>
        <taxon>Dikarya</taxon>
        <taxon>Ascomycota</taxon>
        <taxon>Pezizomycotina</taxon>
        <taxon>Sordariomycetes</taxon>
        <taxon>Hypocreomycetidae</taxon>
        <taxon>Hypocreales</taxon>
        <taxon>Nectriaceae</taxon>
        <taxon>Dactylonectria</taxon>
    </lineage>
</organism>
<reference evidence="3" key="1">
    <citation type="journal article" date="2021" name="Nat. Commun.">
        <title>Genetic determinants of endophytism in the Arabidopsis root mycobiome.</title>
        <authorList>
            <person name="Mesny F."/>
            <person name="Miyauchi S."/>
            <person name="Thiergart T."/>
            <person name="Pickel B."/>
            <person name="Atanasova L."/>
            <person name="Karlsson M."/>
            <person name="Huettel B."/>
            <person name="Barry K.W."/>
            <person name="Haridas S."/>
            <person name="Chen C."/>
            <person name="Bauer D."/>
            <person name="Andreopoulos W."/>
            <person name="Pangilinan J."/>
            <person name="LaButti K."/>
            <person name="Riley R."/>
            <person name="Lipzen A."/>
            <person name="Clum A."/>
            <person name="Drula E."/>
            <person name="Henrissat B."/>
            <person name="Kohler A."/>
            <person name="Grigoriev I.V."/>
            <person name="Martin F.M."/>
            <person name="Hacquard S."/>
        </authorList>
    </citation>
    <scope>NUCLEOTIDE SEQUENCE</scope>
    <source>
        <strain evidence="3">MPI-CAGE-AT-0147</strain>
    </source>
</reference>
<dbReference type="SUPFAM" id="SSF48403">
    <property type="entry name" value="Ankyrin repeat"/>
    <property type="match status" value="1"/>
</dbReference>
<dbReference type="OrthoDB" id="539213at2759"/>
<feature type="region of interest" description="Disordered" evidence="1">
    <location>
        <begin position="860"/>
        <end position="884"/>
    </location>
</feature>
<evidence type="ECO:0000313" key="3">
    <source>
        <dbReference type="EMBL" id="KAH7133759.1"/>
    </source>
</evidence>
<evidence type="ECO:0000259" key="2">
    <source>
        <dbReference type="Pfam" id="PF17111"/>
    </source>
</evidence>
<dbReference type="InterPro" id="IPR036770">
    <property type="entry name" value="Ankyrin_rpt-contain_sf"/>
</dbReference>
<name>A0A9P9IX07_9HYPO</name>
<feature type="compositionally biased region" description="Acidic residues" evidence="1">
    <location>
        <begin position="862"/>
        <end position="875"/>
    </location>
</feature>
<keyword evidence="4" id="KW-1185">Reference proteome</keyword>